<dbReference type="Proteomes" id="UP000290289">
    <property type="component" value="Chromosome 10"/>
</dbReference>
<dbReference type="EMBL" id="RDQH01000336">
    <property type="protein sequence ID" value="RXH88113.1"/>
    <property type="molecule type" value="Genomic_DNA"/>
</dbReference>
<dbReference type="AlphaFoldDB" id="A0A498J2P4"/>
<protein>
    <submittedName>
        <fullName evidence="2">Uncharacterized protein</fullName>
    </submittedName>
</protein>
<evidence type="ECO:0000313" key="3">
    <source>
        <dbReference type="Proteomes" id="UP000290289"/>
    </source>
</evidence>
<accession>A0A498J2P4</accession>
<organism evidence="2 3">
    <name type="scientific">Malus domestica</name>
    <name type="common">Apple</name>
    <name type="synonym">Pyrus malus</name>
    <dbReference type="NCBI Taxonomy" id="3750"/>
    <lineage>
        <taxon>Eukaryota</taxon>
        <taxon>Viridiplantae</taxon>
        <taxon>Streptophyta</taxon>
        <taxon>Embryophyta</taxon>
        <taxon>Tracheophyta</taxon>
        <taxon>Spermatophyta</taxon>
        <taxon>Magnoliopsida</taxon>
        <taxon>eudicotyledons</taxon>
        <taxon>Gunneridae</taxon>
        <taxon>Pentapetalae</taxon>
        <taxon>rosids</taxon>
        <taxon>fabids</taxon>
        <taxon>Rosales</taxon>
        <taxon>Rosaceae</taxon>
        <taxon>Amygdaloideae</taxon>
        <taxon>Maleae</taxon>
        <taxon>Malus</taxon>
    </lineage>
</organism>
<sequence length="117" mass="12520">MRTCSSYQMLDIKKTILKKPASTSGAGSATENKGADKAQNGPPPGPVVSSSLNPKRSVKGAPSSVAVGKRKRDEKPRAISVEEAAALKAREAARKRVQERERETIAWPLPAATVWLL</sequence>
<keyword evidence="3" id="KW-1185">Reference proteome</keyword>
<dbReference type="STRING" id="3750.A0A498J2P4"/>
<feature type="compositionally biased region" description="Polar residues" evidence="1">
    <location>
        <begin position="21"/>
        <end position="31"/>
    </location>
</feature>
<name>A0A498J2P4_MALDO</name>
<comment type="caution">
    <text evidence="2">The sequence shown here is derived from an EMBL/GenBank/DDBJ whole genome shotgun (WGS) entry which is preliminary data.</text>
</comment>
<evidence type="ECO:0000256" key="1">
    <source>
        <dbReference type="SAM" id="MobiDB-lite"/>
    </source>
</evidence>
<evidence type="ECO:0000313" key="2">
    <source>
        <dbReference type="EMBL" id="RXH88113.1"/>
    </source>
</evidence>
<gene>
    <name evidence="2" type="ORF">DVH24_042184</name>
</gene>
<reference evidence="2 3" key="1">
    <citation type="submission" date="2018-10" db="EMBL/GenBank/DDBJ databases">
        <title>A high-quality apple genome assembly.</title>
        <authorList>
            <person name="Hu J."/>
        </authorList>
    </citation>
    <scope>NUCLEOTIDE SEQUENCE [LARGE SCALE GENOMIC DNA]</scope>
    <source>
        <strain evidence="3">cv. HFTH1</strain>
        <tissue evidence="2">Young leaf</tissue>
    </source>
</reference>
<feature type="region of interest" description="Disordered" evidence="1">
    <location>
        <begin position="17"/>
        <end position="78"/>
    </location>
</feature>
<proteinExistence type="predicted"/>